<dbReference type="EMBL" id="FNDI01000038">
    <property type="protein sequence ID" value="SDJ23021.1"/>
    <property type="molecule type" value="Genomic_DNA"/>
</dbReference>
<dbReference type="InterPro" id="IPR012441">
    <property type="entry name" value="DUF1643"/>
</dbReference>
<dbReference type="AlphaFoldDB" id="A0A7Z7BH73"/>
<evidence type="ECO:0000313" key="2">
    <source>
        <dbReference type="Proteomes" id="UP000198900"/>
    </source>
</evidence>
<keyword evidence="2" id="KW-1185">Reference proteome</keyword>
<protein>
    <recommendedName>
        <fullName evidence="3">DUF1643 domain-containing protein</fullName>
    </recommendedName>
</protein>
<gene>
    <name evidence="1" type="ORF">SAMN04487926_13845</name>
</gene>
<organism evidence="1 2">
    <name type="scientific">Paraburkholderia steynii</name>
    <dbReference type="NCBI Taxonomy" id="1245441"/>
    <lineage>
        <taxon>Bacteria</taxon>
        <taxon>Pseudomonadati</taxon>
        <taxon>Pseudomonadota</taxon>
        <taxon>Betaproteobacteria</taxon>
        <taxon>Burkholderiales</taxon>
        <taxon>Burkholderiaceae</taxon>
        <taxon>Paraburkholderia</taxon>
    </lineage>
</organism>
<dbReference type="Pfam" id="PF07799">
    <property type="entry name" value="DUF1643"/>
    <property type="match status" value="1"/>
</dbReference>
<evidence type="ECO:0000313" key="1">
    <source>
        <dbReference type="EMBL" id="SDJ23021.1"/>
    </source>
</evidence>
<reference evidence="1" key="1">
    <citation type="submission" date="2016-10" db="EMBL/GenBank/DDBJ databases">
        <authorList>
            <person name="Varghese N."/>
            <person name="Submissions S."/>
        </authorList>
    </citation>
    <scope>NUCLEOTIDE SEQUENCE [LARGE SCALE GENOMIC DNA]</scope>
    <source>
        <strain evidence="1">YR281</strain>
    </source>
</reference>
<dbReference type="Proteomes" id="UP000198900">
    <property type="component" value="Unassembled WGS sequence"/>
</dbReference>
<evidence type="ECO:0008006" key="3">
    <source>
        <dbReference type="Google" id="ProtNLM"/>
    </source>
</evidence>
<proteinExistence type="predicted"/>
<comment type="caution">
    <text evidence="1">The sequence shown here is derived from an EMBL/GenBank/DDBJ whole genome shotgun (WGS) entry which is preliminary data.</text>
</comment>
<accession>A0A7Z7BH73</accession>
<name>A0A7Z7BH73_9BURK</name>
<sequence>MKCMSETDQAVERGARMSDCGAYRYRLWREWDKSRPTLVFLMLNPSTADHHVDDPTVSRCFARAVANSFGRLEVANLFPLRATNPDELLTHPDPRGPRSRANTAILEAVDLASMVICAWGSHEAAATRSADVLHLLGITNMRGKLFHLGLNRDGSPKHPLYTSAATHPEPFENPI</sequence>